<protein>
    <submittedName>
        <fullName evidence="2">Transposase</fullName>
    </submittedName>
</protein>
<proteinExistence type="predicted"/>
<feature type="region of interest" description="Disordered" evidence="1">
    <location>
        <begin position="1"/>
        <end position="38"/>
    </location>
</feature>
<evidence type="ECO:0000313" key="3">
    <source>
        <dbReference type="Proteomes" id="UP000192917"/>
    </source>
</evidence>
<keyword evidence="3" id="KW-1185">Reference proteome</keyword>
<feature type="non-terminal residue" evidence="2">
    <location>
        <position position="50"/>
    </location>
</feature>
<organism evidence="2 3">
    <name type="scientific">Tistlia consotensis USBA 355</name>
    <dbReference type="NCBI Taxonomy" id="560819"/>
    <lineage>
        <taxon>Bacteria</taxon>
        <taxon>Pseudomonadati</taxon>
        <taxon>Pseudomonadota</taxon>
        <taxon>Alphaproteobacteria</taxon>
        <taxon>Rhodospirillales</taxon>
        <taxon>Rhodovibrionaceae</taxon>
        <taxon>Tistlia</taxon>
    </lineage>
</organism>
<gene>
    <name evidence="2" type="ORF">SAMN05428998_1491</name>
</gene>
<dbReference type="EMBL" id="FWZX01000049">
    <property type="protein sequence ID" value="SMF83235.1"/>
    <property type="molecule type" value="Genomic_DNA"/>
</dbReference>
<dbReference type="Proteomes" id="UP000192917">
    <property type="component" value="Unassembled WGS sequence"/>
</dbReference>
<name>A0A1Y6CW77_9PROT</name>
<accession>A0A1Y6CW77</accession>
<evidence type="ECO:0000313" key="2">
    <source>
        <dbReference type="EMBL" id="SMF83235.1"/>
    </source>
</evidence>
<evidence type="ECO:0000256" key="1">
    <source>
        <dbReference type="SAM" id="MobiDB-lite"/>
    </source>
</evidence>
<dbReference type="AlphaFoldDB" id="A0A1Y6CW77"/>
<reference evidence="2 3" key="1">
    <citation type="submission" date="2017-04" db="EMBL/GenBank/DDBJ databases">
        <authorList>
            <person name="Afonso C.L."/>
            <person name="Miller P.J."/>
            <person name="Scott M.A."/>
            <person name="Spackman E."/>
            <person name="Goraichik I."/>
            <person name="Dimitrov K.M."/>
            <person name="Suarez D.L."/>
            <person name="Swayne D.E."/>
        </authorList>
    </citation>
    <scope>NUCLEOTIDE SEQUENCE [LARGE SCALE GENOMIC DNA]</scope>
    <source>
        <strain evidence="2 3">USBA 355</strain>
    </source>
</reference>
<sequence>MERDGKMGGPLGVSKEGYAGRLEVLSGPTGRRQRTEADKARIVAESLLPD</sequence>